<feature type="domain" description="YgjP-like metallopeptidase" evidence="1">
    <location>
        <begin position="47"/>
        <end position="251"/>
    </location>
</feature>
<reference evidence="2" key="1">
    <citation type="submission" date="2018-05" db="EMBL/GenBank/DDBJ databases">
        <authorList>
            <person name="Lanie J.A."/>
            <person name="Ng W.-L."/>
            <person name="Kazmierczak K.M."/>
            <person name="Andrzejewski T.M."/>
            <person name="Davidsen T.M."/>
            <person name="Wayne K.J."/>
            <person name="Tettelin H."/>
            <person name="Glass J.I."/>
            <person name="Rusch D."/>
            <person name="Podicherti R."/>
            <person name="Tsui H.-C.T."/>
            <person name="Winkler M.E."/>
        </authorList>
    </citation>
    <scope>NUCLEOTIDE SEQUENCE</scope>
</reference>
<dbReference type="InterPro" id="IPR053136">
    <property type="entry name" value="UTP_pyrophosphatase-like"/>
</dbReference>
<proteinExistence type="predicted"/>
<evidence type="ECO:0000313" key="2">
    <source>
        <dbReference type="EMBL" id="SUZ55261.1"/>
    </source>
</evidence>
<dbReference type="Gene3D" id="3.30.2010.10">
    <property type="entry name" value="Metalloproteases ('zincins'), catalytic domain"/>
    <property type="match status" value="1"/>
</dbReference>
<dbReference type="AlphaFoldDB" id="A0A381NL20"/>
<protein>
    <recommendedName>
        <fullName evidence="1">YgjP-like metallopeptidase domain-containing protein</fullName>
    </recommendedName>
</protein>
<gene>
    <name evidence="2" type="ORF">METZ01_LOCUS8115</name>
</gene>
<dbReference type="EMBL" id="UINC01000436">
    <property type="protein sequence ID" value="SUZ55261.1"/>
    <property type="molecule type" value="Genomic_DNA"/>
</dbReference>
<name>A0A381NL20_9ZZZZ</name>
<dbReference type="PANTHER" id="PTHR30399">
    <property type="entry name" value="UNCHARACTERIZED PROTEIN YGJP"/>
    <property type="match status" value="1"/>
</dbReference>
<evidence type="ECO:0000259" key="1">
    <source>
        <dbReference type="Pfam" id="PF01863"/>
    </source>
</evidence>
<dbReference type="Pfam" id="PF01863">
    <property type="entry name" value="YgjP-like"/>
    <property type="match status" value="1"/>
</dbReference>
<sequence length="257" mass="30543">MFESINVLSLFTEKQRAVKVKQKRMISMIMLDDIDAEVTKKKIKHLHLKVCPPNGIVRVSAPLRMNQEKIRVFALSKLDWIRKQRLKIRNQVREKPLKYINQETHYFKGHSYQLKVLENNKPPFAELVKNEILIHVPTGADMEKRRSVLNEWYHKQLMELLNPLIKKWELKLGVSVKRFSIRSMKSRWGSCTPKTHGIRFNLELVKKSHECLEYIVVHELVHLLEASHNNRFKALMDQFYPNWKLCRKELNGLQLKS</sequence>
<organism evidence="2">
    <name type="scientific">marine metagenome</name>
    <dbReference type="NCBI Taxonomy" id="408172"/>
    <lineage>
        <taxon>unclassified sequences</taxon>
        <taxon>metagenomes</taxon>
        <taxon>ecological metagenomes</taxon>
    </lineage>
</organism>
<accession>A0A381NL20</accession>
<dbReference type="InterPro" id="IPR002725">
    <property type="entry name" value="YgjP-like_metallopeptidase"/>
</dbReference>
<dbReference type="CDD" id="cd07344">
    <property type="entry name" value="M48_yhfN_like"/>
    <property type="match status" value="1"/>
</dbReference>
<dbReference type="PANTHER" id="PTHR30399:SF1">
    <property type="entry name" value="UTP PYROPHOSPHATASE"/>
    <property type="match status" value="1"/>
</dbReference>